<dbReference type="PANTHER" id="PTHR34988:SF1">
    <property type="entry name" value="DNA-BINDING PROTEIN"/>
    <property type="match status" value="1"/>
</dbReference>
<organism evidence="2 3">
    <name type="scientific">Clostridium ganghwense</name>
    <dbReference type="NCBI Taxonomy" id="312089"/>
    <lineage>
        <taxon>Bacteria</taxon>
        <taxon>Bacillati</taxon>
        <taxon>Bacillota</taxon>
        <taxon>Clostridia</taxon>
        <taxon>Eubacteriales</taxon>
        <taxon>Clostridiaceae</taxon>
        <taxon>Clostridium</taxon>
    </lineage>
</organism>
<dbReference type="SUPFAM" id="SSF117856">
    <property type="entry name" value="AF0104/ALDC/Ptd012-like"/>
    <property type="match status" value="1"/>
</dbReference>
<dbReference type="RefSeq" id="WP_268049633.1">
    <property type="nucleotide sequence ID" value="NZ_JAPQES010000002.1"/>
</dbReference>
<comment type="caution">
    <text evidence="2">The sequence shown here is derived from an EMBL/GenBank/DDBJ whole genome shotgun (WGS) entry which is preliminary data.</text>
</comment>
<accession>A0ABT4CP20</accession>
<feature type="domain" description="PPC" evidence="1">
    <location>
        <begin position="1"/>
        <end position="129"/>
    </location>
</feature>
<dbReference type="PROSITE" id="PS51742">
    <property type="entry name" value="PPC"/>
    <property type="match status" value="1"/>
</dbReference>
<protein>
    <submittedName>
        <fullName evidence="2">DNA-binding protein</fullName>
    </submittedName>
</protein>
<dbReference type="GO" id="GO:0003677">
    <property type="term" value="F:DNA binding"/>
    <property type="evidence" value="ECO:0007669"/>
    <property type="project" value="UniProtKB-KW"/>
</dbReference>
<dbReference type="Proteomes" id="UP001079657">
    <property type="component" value="Unassembled WGS sequence"/>
</dbReference>
<proteinExistence type="predicted"/>
<dbReference type="CDD" id="cd11378">
    <property type="entry name" value="DUF296"/>
    <property type="match status" value="1"/>
</dbReference>
<gene>
    <name evidence="2" type="ORF">OXH55_09225</name>
</gene>
<keyword evidence="2" id="KW-0238">DNA-binding</keyword>
<dbReference type="PANTHER" id="PTHR34988">
    <property type="entry name" value="PROTEIN, PUTATIVE-RELATED"/>
    <property type="match status" value="1"/>
</dbReference>
<reference evidence="2" key="1">
    <citation type="submission" date="2022-12" db="EMBL/GenBank/DDBJ databases">
        <authorList>
            <person name="Wang J."/>
        </authorList>
    </citation>
    <scope>NUCLEOTIDE SEQUENCE</scope>
    <source>
        <strain evidence="2">HY-42-06</strain>
    </source>
</reference>
<dbReference type="Pfam" id="PF03479">
    <property type="entry name" value="PCC"/>
    <property type="match status" value="1"/>
</dbReference>
<keyword evidence="3" id="KW-1185">Reference proteome</keyword>
<dbReference type="Gene3D" id="3.30.1330.80">
    <property type="entry name" value="Hypothetical protein, similar to alpha- acetolactate decarboxylase, domain 2"/>
    <property type="match status" value="1"/>
</dbReference>
<dbReference type="InterPro" id="IPR005175">
    <property type="entry name" value="PPC_dom"/>
</dbReference>
<dbReference type="EMBL" id="JAPQES010000002">
    <property type="protein sequence ID" value="MCY6370810.1"/>
    <property type="molecule type" value="Genomic_DNA"/>
</dbReference>
<name>A0ABT4CP20_9CLOT</name>
<sequence length="131" mass="14640">MKTYSIRLIRGQDLKEELINFTRENNIKAGCILTCVGCVTRATLRMANASLIKDFENNYEIVSLVGTLCKDGVHLHISLSDKDGKVIGGHMKENCLVGTTAEIIIGELENVNFTREFDEQTGYDELNISKQ</sequence>
<evidence type="ECO:0000259" key="1">
    <source>
        <dbReference type="PROSITE" id="PS51742"/>
    </source>
</evidence>
<evidence type="ECO:0000313" key="3">
    <source>
        <dbReference type="Proteomes" id="UP001079657"/>
    </source>
</evidence>
<evidence type="ECO:0000313" key="2">
    <source>
        <dbReference type="EMBL" id="MCY6370810.1"/>
    </source>
</evidence>